<gene>
    <name evidence="2" type="ORF">G6F64_003524</name>
</gene>
<keyword evidence="3" id="KW-1185">Reference proteome</keyword>
<feature type="compositionally biased region" description="Low complexity" evidence="1">
    <location>
        <begin position="280"/>
        <end position="301"/>
    </location>
</feature>
<evidence type="ECO:0000313" key="3">
    <source>
        <dbReference type="Proteomes" id="UP000716291"/>
    </source>
</evidence>
<protein>
    <submittedName>
        <fullName evidence="2">Uncharacterized protein</fullName>
    </submittedName>
</protein>
<name>A0A9P7BUM9_RHIOR</name>
<evidence type="ECO:0000313" key="2">
    <source>
        <dbReference type="EMBL" id="KAG1311812.1"/>
    </source>
</evidence>
<accession>A0A9P7BUM9</accession>
<sequence length="308" mass="34764">MAYNIDQAVIEIRKCNSTIGDLRREFQAFKDEIRQEIGEMKLMVERNTSACYPIPQAPIYQSQPPLINPPVFESVCRDIPRFPESLGSGQHRNAECIEAFLRETMGLQNRPEDSKETIDDKRLLVKQYHSQLNRFTQVTCMNLATKLLADASIDKNKLSWKEIPGEYRNMAYKELEEFALRANIPLNRCVNSWGAQVLLAKTYNNYRNKKLKDKLSKAASNVVESNTHLTEKEVGVDPEENLGLELLPDLDAVSNIKEEENDEADVAISSALLSPCAVSSLPLSPSTRSLRTRSGTSSASRSNKKRKT</sequence>
<feature type="region of interest" description="Disordered" evidence="1">
    <location>
        <begin position="280"/>
        <end position="308"/>
    </location>
</feature>
<reference evidence="2" key="1">
    <citation type="journal article" date="2020" name="Microb. Genom.">
        <title>Genetic diversity of clinical and environmental Mucorales isolates obtained from an investigation of mucormycosis cases among solid organ transplant recipients.</title>
        <authorList>
            <person name="Nguyen M.H."/>
            <person name="Kaul D."/>
            <person name="Muto C."/>
            <person name="Cheng S.J."/>
            <person name="Richter R.A."/>
            <person name="Bruno V.M."/>
            <person name="Liu G."/>
            <person name="Beyhan S."/>
            <person name="Sundermann A.J."/>
            <person name="Mounaud S."/>
            <person name="Pasculle A.W."/>
            <person name="Nierman W.C."/>
            <person name="Driscoll E."/>
            <person name="Cumbie R."/>
            <person name="Clancy C.J."/>
            <person name="Dupont C.L."/>
        </authorList>
    </citation>
    <scope>NUCLEOTIDE SEQUENCE</scope>
    <source>
        <strain evidence="2">GL11</strain>
    </source>
</reference>
<proteinExistence type="predicted"/>
<organism evidence="2 3">
    <name type="scientific">Rhizopus oryzae</name>
    <name type="common">Mucormycosis agent</name>
    <name type="synonym">Rhizopus arrhizus var. delemar</name>
    <dbReference type="NCBI Taxonomy" id="64495"/>
    <lineage>
        <taxon>Eukaryota</taxon>
        <taxon>Fungi</taxon>
        <taxon>Fungi incertae sedis</taxon>
        <taxon>Mucoromycota</taxon>
        <taxon>Mucoromycotina</taxon>
        <taxon>Mucoromycetes</taxon>
        <taxon>Mucorales</taxon>
        <taxon>Mucorineae</taxon>
        <taxon>Rhizopodaceae</taxon>
        <taxon>Rhizopus</taxon>
    </lineage>
</organism>
<dbReference type="AlphaFoldDB" id="A0A9P7BUM9"/>
<evidence type="ECO:0000256" key="1">
    <source>
        <dbReference type="SAM" id="MobiDB-lite"/>
    </source>
</evidence>
<dbReference type="OrthoDB" id="2242719at2759"/>
<dbReference type="Proteomes" id="UP000716291">
    <property type="component" value="Unassembled WGS sequence"/>
</dbReference>
<dbReference type="EMBL" id="JAANQT010000347">
    <property type="protein sequence ID" value="KAG1311812.1"/>
    <property type="molecule type" value="Genomic_DNA"/>
</dbReference>
<comment type="caution">
    <text evidence="2">The sequence shown here is derived from an EMBL/GenBank/DDBJ whole genome shotgun (WGS) entry which is preliminary data.</text>
</comment>